<evidence type="ECO:0000256" key="2">
    <source>
        <dbReference type="SAM" id="SignalP"/>
    </source>
</evidence>
<feature type="transmembrane region" description="Helical" evidence="1">
    <location>
        <begin position="135"/>
        <end position="153"/>
    </location>
</feature>
<feature type="chain" id="PRO_5042858894" evidence="2">
    <location>
        <begin position="22"/>
        <end position="172"/>
    </location>
</feature>
<proteinExistence type="predicted"/>
<protein>
    <submittedName>
        <fullName evidence="3">Uncharacterized protein</fullName>
    </submittedName>
</protein>
<sequence length="172" mass="18499">MAYFIGISAILLLFFGVAVEGVKLGANCTVTANCTSTVLNSDCTGTAPKKCTCVYGYVAKSDNTKCLVKFNGTCDNTARECLPNATCTNTLCMCNTYFRPSDNGTECHDILINVLRNVQTENAGVNCSNLMKSGATSMTVSVVLMMAAILVSLTQFTDSFERNVVSHERQIQ</sequence>
<keyword evidence="2" id="KW-0732">Signal</keyword>
<keyword evidence="4" id="KW-1185">Reference proteome</keyword>
<accession>A0AAN9B5Q7</accession>
<evidence type="ECO:0000256" key="1">
    <source>
        <dbReference type="SAM" id="Phobius"/>
    </source>
</evidence>
<comment type="caution">
    <text evidence="3">The sequence shown here is derived from an EMBL/GenBank/DDBJ whole genome shotgun (WGS) entry which is preliminary data.</text>
</comment>
<evidence type="ECO:0000313" key="3">
    <source>
        <dbReference type="EMBL" id="KAK7099194.1"/>
    </source>
</evidence>
<keyword evidence="1" id="KW-1133">Transmembrane helix</keyword>
<dbReference type="Proteomes" id="UP001374579">
    <property type="component" value="Unassembled WGS sequence"/>
</dbReference>
<feature type="signal peptide" evidence="2">
    <location>
        <begin position="1"/>
        <end position="21"/>
    </location>
</feature>
<keyword evidence="1" id="KW-0472">Membrane</keyword>
<evidence type="ECO:0000313" key="4">
    <source>
        <dbReference type="Proteomes" id="UP001374579"/>
    </source>
</evidence>
<organism evidence="3 4">
    <name type="scientific">Littorina saxatilis</name>
    <dbReference type="NCBI Taxonomy" id="31220"/>
    <lineage>
        <taxon>Eukaryota</taxon>
        <taxon>Metazoa</taxon>
        <taxon>Spiralia</taxon>
        <taxon>Lophotrochozoa</taxon>
        <taxon>Mollusca</taxon>
        <taxon>Gastropoda</taxon>
        <taxon>Caenogastropoda</taxon>
        <taxon>Littorinimorpha</taxon>
        <taxon>Littorinoidea</taxon>
        <taxon>Littorinidae</taxon>
        <taxon>Littorina</taxon>
    </lineage>
</organism>
<keyword evidence="1" id="KW-0812">Transmembrane</keyword>
<dbReference type="EMBL" id="JBAMIC010000012">
    <property type="protein sequence ID" value="KAK7099194.1"/>
    <property type="molecule type" value="Genomic_DNA"/>
</dbReference>
<gene>
    <name evidence="3" type="ORF">V1264_003374</name>
</gene>
<name>A0AAN9B5Q7_9CAEN</name>
<reference evidence="3 4" key="1">
    <citation type="submission" date="2024-02" db="EMBL/GenBank/DDBJ databases">
        <title>Chromosome-scale genome assembly of the rough periwinkle Littorina saxatilis.</title>
        <authorList>
            <person name="De Jode A."/>
            <person name="Faria R."/>
            <person name="Formenti G."/>
            <person name="Sims Y."/>
            <person name="Smith T.P."/>
            <person name="Tracey A."/>
            <person name="Wood J.M.D."/>
            <person name="Zagrodzka Z.B."/>
            <person name="Johannesson K."/>
            <person name="Butlin R.K."/>
            <person name="Leder E.H."/>
        </authorList>
    </citation>
    <scope>NUCLEOTIDE SEQUENCE [LARGE SCALE GENOMIC DNA]</scope>
    <source>
        <strain evidence="3">Snail1</strain>
        <tissue evidence="3">Muscle</tissue>
    </source>
</reference>
<dbReference type="AlphaFoldDB" id="A0AAN9B5Q7"/>